<dbReference type="OrthoDB" id="5291305at2"/>
<dbReference type="EMBL" id="FQZU01000047">
    <property type="protein sequence ID" value="SHL13917.1"/>
    <property type="molecule type" value="Genomic_DNA"/>
</dbReference>
<keyword evidence="3" id="KW-1185">Reference proteome</keyword>
<sequence>MNPTFVKNLKILRERYPDMAKRLAGAGSGAYHLISPKGSGPPNLAWSTPEKNVMFYDDSMDPLLHVKEVFKGASLERAPFVVLFGVGLGYQLLFLDQLMKDSDRLKRVLVVEKDMECLKMAMEVTDLSGPFSNPNIRILCESPEDDLFTQVKAAMDNLCYRYFKALRWVPWPASLEIDPDYYDAARTAIADMGDLWISLRGNEPYDTLASYENFFRNLDLYDKSPNLRCVENAFKNRPAVIVATGPSLKKNVHQLKLINNKAVIISVDASLKILQDEGIYPHFATTIERTPGINKFFVGLNNMEKTIHLVPSFAHPSSVHAHKGPKLFMTRRYKFFLDLGMEKDVIDMGLSTAIAGFELARLMGCDPIILVGNDLAQAPGGLTHAAGNAFGAKQSTFNVNTFTVPGNLGEDVVTCEIWYKCMKDYETRFATYDGTVVNATEGGARIVGTKIMPFSQAIESYCTEEFAPRENALSIVSQAKGSNPAKDNIHVLKDWKQNSEEAIAQCKKGIEIVNPLLRRLEALDDDMDFVLRSGVRHAMESVDSIISQLTMSPFIFSLQELFHTEILPLVMEWEVAEDRFDDEDWGNAYRLKLAEFFMGAFGQLCLSLNEALDMGVEALTEAN</sequence>
<dbReference type="Proteomes" id="UP000183994">
    <property type="component" value="Unassembled WGS sequence"/>
</dbReference>
<reference evidence="3" key="1">
    <citation type="submission" date="2016-11" db="EMBL/GenBank/DDBJ databases">
        <authorList>
            <person name="Varghese N."/>
            <person name="Submissions S."/>
        </authorList>
    </citation>
    <scope>NUCLEOTIDE SEQUENCE [LARGE SCALE GENOMIC DNA]</scope>
    <source>
        <strain evidence="3">DSM 16219</strain>
    </source>
</reference>
<organism evidence="2 3">
    <name type="scientific">Desulfatibacillum alkenivorans DSM 16219</name>
    <dbReference type="NCBI Taxonomy" id="1121393"/>
    <lineage>
        <taxon>Bacteria</taxon>
        <taxon>Pseudomonadati</taxon>
        <taxon>Thermodesulfobacteriota</taxon>
        <taxon>Desulfobacteria</taxon>
        <taxon>Desulfobacterales</taxon>
        <taxon>Desulfatibacillaceae</taxon>
        <taxon>Desulfatibacillum</taxon>
    </lineage>
</organism>
<evidence type="ECO:0000313" key="3">
    <source>
        <dbReference type="Proteomes" id="UP000183994"/>
    </source>
</evidence>
<feature type="domain" description="6-hydroxymethylpterin diphosphokinase MptE-like" evidence="1">
    <location>
        <begin position="212"/>
        <end position="377"/>
    </location>
</feature>
<dbReference type="STRING" id="1121393.SAMN02745216_04684"/>
<gene>
    <name evidence="2" type="ORF">SAMN02745216_04684</name>
</gene>
<dbReference type="Pfam" id="PF01973">
    <property type="entry name" value="MptE-like"/>
    <property type="match status" value="1"/>
</dbReference>
<evidence type="ECO:0000259" key="1">
    <source>
        <dbReference type="Pfam" id="PF01973"/>
    </source>
</evidence>
<dbReference type="InterPro" id="IPR002826">
    <property type="entry name" value="MptE-like"/>
</dbReference>
<dbReference type="PANTHER" id="PTHR41786">
    <property type="entry name" value="MOTILITY ACCESSORY FACTOR MAF"/>
    <property type="match status" value="1"/>
</dbReference>
<name>A0A1M6Y6S6_9BACT</name>
<proteinExistence type="predicted"/>
<dbReference type="RefSeq" id="WP_073478669.1">
    <property type="nucleotide sequence ID" value="NZ_FQZU01000047.1"/>
</dbReference>
<accession>A0A1M6Y6S6</accession>
<dbReference type="AlphaFoldDB" id="A0A1M6Y6S6"/>
<dbReference type="PANTHER" id="PTHR41786:SF1">
    <property type="entry name" value="6-HYDROXYMETHYLPTERIN DIPHOSPHOKINASE MPTE-LIKE DOMAIN-CONTAINING PROTEIN"/>
    <property type="match status" value="1"/>
</dbReference>
<evidence type="ECO:0000313" key="2">
    <source>
        <dbReference type="EMBL" id="SHL13917.1"/>
    </source>
</evidence>
<protein>
    <submittedName>
        <fullName evidence="2">Uncharacterized conserved protein</fullName>
    </submittedName>
</protein>